<dbReference type="GO" id="GO:0000156">
    <property type="term" value="F:phosphorelay response regulator activity"/>
    <property type="evidence" value="ECO:0007669"/>
    <property type="project" value="InterPro"/>
</dbReference>
<keyword evidence="4" id="KW-0238">DNA-binding</keyword>
<evidence type="ECO:0000256" key="1">
    <source>
        <dbReference type="PROSITE-ProRule" id="PRU00169"/>
    </source>
</evidence>
<keyword evidence="1" id="KW-0597">Phosphoprotein</keyword>
<dbReference type="PROSITE" id="PS50110">
    <property type="entry name" value="RESPONSE_REGULATORY"/>
    <property type="match status" value="1"/>
</dbReference>
<dbReference type="AlphaFoldDB" id="A0A345HF53"/>
<feature type="modified residue" description="4-aspartylphosphate" evidence="1">
    <location>
        <position position="53"/>
    </location>
</feature>
<gene>
    <name evidence="4" type="ORF">DVK85_03340</name>
</gene>
<evidence type="ECO:0000259" key="3">
    <source>
        <dbReference type="PROSITE" id="PS50930"/>
    </source>
</evidence>
<dbReference type="KEGG" id="fat:DVK85_03340"/>
<reference evidence="4 5" key="1">
    <citation type="submission" date="2018-07" db="EMBL/GenBank/DDBJ databases">
        <title>Complete genome sequence of Flavobacterium arcticum type strain SM1502T.</title>
        <authorList>
            <person name="Li Y."/>
            <person name="Li D.-D."/>
        </authorList>
    </citation>
    <scope>NUCLEOTIDE SEQUENCE [LARGE SCALE GENOMIC DNA]</scope>
    <source>
        <strain evidence="4 5">SM1502</strain>
    </source>
</reference>
<dbReference type="InterPro" id="IPR007492">
    <property type="entry name" value="LytTR_DNA-bd_dom"/>
</dbReference>
<dbReference type="InterPro" id="IPR046947">
    <property type="entry name" value="LytR-like"/>
</dbReference>
<dbReference type="OrthoDB" id="2168082at2"/>
<name>A0A345HF53_9FLAO</name>
<dbReference type="Proteomes" id="UP000253951">
    <property type="component" value="Chromosome"/>
</dbReference>
<dbReference type="SMART" id="SM00850">
    <property type="entry name" value="LytTR"/>
    <property type="match status" value="1"/>
</dbReference>
<dbReference type="SMART" id="SM00448">
    <property type="entry name" value="REC"/>
    <property type="match status" value="1"/>
</dbReference>
<dbReference type="PANTHER" id="PTHR37299">
    <property type="entry name" value="TRANSCRIPTIONAL REGULATOR-RELATED"/>
    <property type="match status" value="1"/>
</dbReference>
<dbReference type="InterPro" id="IPR001789">
    <property type="entry name" value="Sig_transdc_resp-reg_receiver"/>
</dbReference>
<dbReference type="EMBL" id="CP031188">
    <property type="protein sequence ID" value="AXG75213.1"/>
    <property type="molecule type" value="Genomic_DNA"/>
</dbReference>
<keyword evidence="5" id="KW-1185">Reference proteome</keyword>
<feature type="domain" description="Response regulatory" evidence="2">
    <location>
        <begin position="2"/>
        <end position="113"/>
    </location>
</feature>
<protein>
    <submittedName>
        <fullName evidence="4">DNA-binding response regulator</fullName>
    </submittedName>
</protein>
<accession>A0A345HF53</accession>
<evidence type="ECO:0000259" key="2">
    <source>
        <dbReference type="PROSITE" id="PS50110"/>
    </source>
</evidence>
<sequence>MKTVIIDDEPLAIDVIKNYCDTISDIEVLNCFTNPVEAMGFINKNSVDLIFIDIEMPLLSGIEFINTLKLKCQFIFTTAYPQFAIDGFELEAADYLIKPISYIRFLKAFNKVNKTTSNQSFTTSPPTFESSNNDDFLFIKSEHESIKVFISDIKYIEGLKDYLKVNLSNGKYILTLSNFKNMMGKLPEKSFIRVHNSYIVNLKYITSVQRNRILINESRIPISESYKKSFFERINI</sequence>
<dbReference type="SUPFAM" id="SSF52172">
    <property type="entry name" value="CheY-like"/>
    <property type="match status" value="1"/>
</dbReference>
<evidence type="ECO:0000313" key="5">
    <source>
        <dbReference type="Proteomes" id="UP000253951"/>
    </source>
</evidence>
<proteinExistence type="predicted"/>
<dbReference type="Pfam" id="PF04397">
    <property type="entry name" value="LytTR"/>
    <property type="match status" value="1"/>
</dbReference>
<dbReference type="PANTHER" id="PTHR37299:SF1">
    <property type="entry name" value="STAGE 0 SPORULATION PROTEIN A HOMOLOG"/>
    <property type="match status" value="1"/>
</dbReference>
<dbReference type="Gene3D" id="3.40.50.2300">
    <property type="match status" value="1"/>
</dbReference>
<dbReference type="PROSITE" id="PS50930">
    <property type="entry name" value="HTH_LYTTR"/>
    <property type="match status" value="1"/>
</dbReference>
<dbReference type="Pfam" id="PF00072">
    <property type="entry name" value="Response_reg"/>
    <property type="match status" value="1"/>
</dbReference>
<evidence type="ECO:0000313" key="4">
    <source>
        <dbReference type="EMBL" id="AXG75213.1"/>
    </source>
</evidence>
<dbReference type="Gene3D" id="2.40.50.1020">
    <property type="entry name" value="LytTr DNA-binding domain"/>
    <property type="match status" value="1"/>
</dbReference>
<organism evidence="4 5">
    <name type="scientific">Flavobacterium arcticum</name>
    <dbReference type="NCBI Taxonomy" id="1784713"/>
    <lineage>
        <taxon>Bacteria</taxon>
        <taxon>Pseudomonadati</taxon>
        <taxon>Bacteroidota</taxon>
        <taxon>Flavobacteriia</taxon>
        <taxon>Flavobacteriales</taxon>
        <taxon>Flavobacteriaceae</taxon>
        <taxon>Flavobacterium</taxon>
    </lineage>
</organism>
<feature type="domain" description="HTH LytTR-type" evidence="3">
    <location>
        <begin position="137"/>
        <end position="236"/>
    </location>
</feature>
<dbReference type="InterPro" id="IPR011006">
    <property type="entry name" value="CheY-like_superfamily"/>
</dbReference>
<dbReference type="GO" id="GO:0003677">
    <property type="term" value="F:DNA binding"/>
    <property type="evidence" value="ECO:0007669"/>
    <property type="project" value="UniProtKB-KW"/>
</dbReference>